<dbReference type="EMBL" id="LR004173">
    <property type="protein sequence ID" value="SVE73792.1"/>
    <property type="molecule type" value="mRNA"/>
</dbReference>
<accession>A0A4Y7M156</accession>
<feature type="compositionally biased region" description="Polar residues" evidence="7">
    <location>
        <begin position="34"/>
        <end position="43"/>
    </location>
</feature>
<evidence type="ECO:0000256" key="4">
    <source>
        <dbReference type="ARBA" id="ARBA00022989"/>
    </source>
</evidence>
<feature type="transmembrane region" description="Helical" evidence="6">
    <location>
        <begin position="114"/>
        <end position="135"/>
    </location>
</feature>
<evidence type="ECO:0000256" key="7">
    <source>
        <dbReference type="SAM" id="MobiDB-lite"/>
    </source>
</evidence>
<keyword evidence="5 6" id="KW-0472">Membrane</keyword>
<dbReference type="GO" id="GO:0016192">
    <property type="term" value="P:vesicle-mediated transport"/>
    <property type="evidence" value="ECO:0007669"/>
    <property type="project" value="InterPro"/>
</dbReference>
<dbReference type="GO" id="GO:0031267">
    <property type="term" value="F:small GTPase binding"/>
    <property type="evidence" value="ECO:0007669"/>
    <property type="project" value="InterPro"/>
</dbReference>
<gene>
    <name evidence="9" type="primary">EOG090X0CJ3</name>
</gene>
<feature type="transmembrane region" description="Helical" evidence="6">
    <location>
        <begin position="251"/>
        <end position="272"/>
    </location>
</feature>
<evidence type="ECO:0000256" key="5">
    <source>
        <dbReference type="ARBA" id="ARBA00023136"/>
    </source>
</evidence>
<evidence type="ECO:0000256" key="3">
    <source>
        <dbReference type="ARBA" id="ARBA00022692"/>
    </source>
</evidence>
<comment type="subcellular location">
    <subcellularLocation>
        <location evidence="6">Golgi apparatus membrane</location>
        <topology evidence="6">Multi-pass membrane protein</topology>
    </subcellularLocation>
    <subcellularLocation>
        <location evidence="1">Membrane</location>
        <topology evidence="1">Multi-pass membrane protein</topology>
    </subcellularLocation>
</comment>
<protein>
    <recommendedName>
        <fullName evidence="6">Protein YIPF</fullName>
    </recommendedName>
</protein>
<feature type="transmembrane region" description="Helical" evidence="6">
    <location>
        <begin position="190"/>
        <end position="211"/>
    </location>
</feature>
<keyword evidence="4 6" id="KW-1133">Transmembrane helix</keyword>
<keyword evidence="3 6" id="KW-0812">Transmembrane</keyword>
<evidence type="ECO:0000256" key="6">
    <source>
        <dbReference type="RuleBase" id="RU361264"/>
    </source>
</evidence>
<evidence type="ECO:0000313" key="9">
    <source>
        <dbReference type="EMBL" id="SVE73792.1"/>
    </source>
</evidence>
<feature type="transmembrane region" description="Helical" evidence="6">
    <location>
        <begin position="217"/>
        <end position="239"/>
    </location>
</feature>
<comment type="similarity">
    <text evidence="2 6">Belongs to the YIP1 family.</text>
</comment>
<evidence type="ECO:0000256" key="1">
    <source>
        <dbReference type="ARBA" id="ARBA00004141"/>
    </source>
</evidence>
<feature type="region of interest" description="Disordered" evidence="7">
    <location>
        <begin position="18"/>
        <end position="66"/>
    </location>
</feature>
<dbReference type="Pfam" id="PF04893">
    <property type="entry name" value="Yip1"/>
    <property type="match status" value="1"/>
</dbReference>
<sequence length="399" mass="44299">MDFTNKANDAEALLQFQDFGMGNTSGEKPPPYEQTHNFTNYPSSHVDIDEDQSQDPAPLTTNSQGNDPSMLTFAYYQRYFDVDTPQVKERLMWSFMPRPSRDTLTHYIRPSPDLYGPLWICVTLVFCVAIMGNIADYLHSGGEGQHWRYDFRKVSISASTIFSYALLLPLVLWLILWWRRKEGDQAPLGFIEIVSLYGYSLAIYIPISVLLTIPFPVLQWTLVILGAALSGSVLVMSLWPPLSASQRGMAVIILSAILAFHFLLAAGLQLYFFRYTDNIVVSGNNNQTSHGHVRAVDSLSLDRVTELQPLSFIYETVKYSPSNSTDVENTDAKTTKSPIHLPAVSPVLNVEGDKKTVVPESSVITTSYSVPKNSTGHSEISKVNTESLDGVAKEGTAGV</sequence>
<proteinExistence type="evidence at transcript level"/>
<dbReference type="InterPro" id="IPR006977">
    <property type="entry name" value="Yip1_dom"/>
</dbReference>
<dbReference type="AlphaFoldDB" id="A0A4Y7M156"/>
<feature type="transmembrane region" description="Helical" evidence="6">
    <location>
        <begin position="155"/>
        <end position="178"/>
    </location>
</feature>
<dbReference type="PANTHER" id="PTHR12822">
    <property type="entry name" value="PROTEIN YIPF"/>
    <property type="match status" value="1"/>
</dbReference>
<evidence type="ECO:0000256" key="2">
    <source>
        <dbReference type="ARBA" id="ARBA00010596"/>
    </source>
</evidence>
<dbReference type="GO" id="GO:0000139">
    <property type="term" value="C:Golgi membrane"/>
    <property type="evidence" value="ECO:0007669"/>
    <property type="project" value="UniProtKB-SubCell"/>
</dbReference>
<evidence type="ECO:0000259" key="8">
    <source>
        <dbReference type="Pfam" id="PF04893"/>
    </source>
</evidence>
<feature type="domain" description="Yip1" evidence="8">
    <location>
        <begin position="94"/>
        <end position="266"/>
    </location>
</feature>
<reference evidence="9" key="1">
    <citation type="submission" date="2018-08" db="EMBL/GenBank/DDBJ databases">
        <authorList>
            <person name="Cornetti L."/>
        </authorList>
    </citation>
    <scope>NUCLEOTIDE SEQUENCE</scope>
    <source>
        <strain evidence="9">IL-KID-3b-11</strain>
    </source>
</reference>
<name>A0A4Y7M156_9CRUS</name>
<dbReference type="InterPro" id="IPR039765">
    <property type="entry name" value="Yip5/YIPF1/YIPF2"/>
</dbReference>
<dbReference type="PANTHER" id="PTHR12822:SF2">
    <property type="entry name" value="PROTEIN YIPF"/>
    <property type="match status" value="1"/>
</dbReference>
<organism evidence="9">
    <name type="scientific">Daphnia atkinsoni</name>
    <dbReference type="NCBI Taxonomy" id="342845"/>
    <lineage>
        <taxon>Eukaryota</taxon>
        <taxon>Metazoa</taxon>
        <taxon>Ecdysozoa</taxon>
        <taxon>Arthropoda</taxon>
        <taxon>Crustacea</taxon>
        <taxon>Branchiopoda</taxon>
        <taxon>Diplostraca</taxon>
        <taxon>Cladocera</taxon>
        <taxon>Anomopoda</taxon>
        <taxon>Daphniidae</taxon>
        <taxon>Daphnia</taxon>
        <taxon>Daphnia atkinsoni group</taxon>
    </lineage>
</organism>